<evidence type="ECO:0000313" key="2">
    <source>
        <dbReference type="EMBL" id="KJV59110.1"/>
    </source>
</evidence>
<feature type="region of interest" description="Disordered" evidence="1">
    <location>
        <begin position="93"/>
        <end position="156"/>
    </location>
</feature>
<evidence type="ECO:0000256" key="1">
    <source>
        <dbReference type="SAM" id="MobiDB-lite"/>
    </source>
</evidence>
<dbReference type="AlphaFoldDB" id="A0A0F3MTQ8"/>
<name>A0A0F3MTQ8_RICFI</name>
<evidence type="ECO:0000313" key="3">
    <source>
        <dbReference type="Proteomes" id="UP000033475"/>
    </source>
</evidence>
<feature type="compositionally biased region" description="Basic and acidic residues" evidence="1">
    <location>
        <begin position="93"/>
        <end position="103"/>
    </location>
</feature>
<comment type="caution">
    <text evidence="2">The sequence shown here is derived from an EMBL/GenBank/DDBJ whole genome shotgun (WGS) entry which is preliminary data.</text>
</comment>
<reference evidence="2 3" key="1">
    <citation type="submission" date="2015-01" db="EMBL/GenBank/DDBJ databases">
        <title>Genome Sequencing of Rickettsiales.</title>
        <authorList>
            <person name="Daugherty S.C."/>
            <person name="Su Q."/>
            <person name="Abolude K."/>
            <person name="Beier-Sexton M."/>
            <person name="Carlyon J.A."/>
            <person name="Carter R."/>
            <person name="Day N.P."/>
            <person name="Dumler S.J."/>
            <person name="Dyachenko V."/>
            <person name="Godinez A."/>
            <person name="Kurtti T.J."/>
            <person name="Lichay M."/>
            <person name="Mullins K.E."/>
            <person name="Ott S."/>
            <person name="Pappas-Brown V."/>
            <person name="Paris D.H."/>
            <person name="Patel P."/>
            <person name="Richards A.L."/>
            <person name="Sadzewicz L."/>
            <person name="Sears K."/>
            <person name="Seidman D."/>
            <person name="Sengamalay N."/>
            <person name="Stenos J."/>
            <person name="Tallon L.J."/>
            <person name="Vincent G."/>
            <person name="Fraser C.M."/>
            <person name="Munderloh U."/>
            <person name="Dunning-Hotopp J.C."/>
        </authorList>
    </citation>
    <scope>NUCLEOTIDE SEQUENCE [LARGE SCALE GENOMIC DNA]</scope>
    <source>
        <strain evidence="2 3">Pedreira</strain>
    </source>
</reference>
<protein>
    <submittedName>
        <fullName evidence="2">Uncharacterized protein</fullName>
    </submittedName>
</protein>
<feature type="compositionally biased region" description="Basic and acidic residues" evidence="1">
    <location>
        <begin position="137"/>
        <end position="156"/>
    </location>
</feature>
<dbReference type="EMBL" id="LANQ01000001">
    <property type="protein sequence ID" value="KJV59110.1"/>
    <property type="molecule type" value="Genomic_DNA"/>
</dbReference>
<feature type="compositionally biased region" description="Low complexity" evidence="1">
    <location>
        <begin position="109"/>
        <end position="118"/>
    </location>
</feature>
<dbReference type="PATRIC" id="fig|1359196.3.peg.1460"/>
<accession>A0A0F3MTQ8</accession>
<proteinExistence type="predicted"/>
<sequence length="156" mass="16628">MLAGGMNTNAIKEVISRINAGTIDIDVGKAATFVGSLLKAANGSIKADVLHLLNSSAEIVTQQGRIKELVGWVGKSPNENNLPQNVKEELAIITRSKDGDKSNKPPAAPANNVSNSASLMPGGNSNDDDPFAHFKKKDGSNHYECEKFKSPEWNKA</sequence>
<dbReference type="Proteomes" id="UP000033475">
    <property type="component" value="Unassembled WGS sequence"/>
</dbReference>
<gene>
    <name evidence="2" type="ORF">RFEPED_1510</name>
</gene>
<organism evidence="2 3">
    <name type="scientific">Rickettsia felis str. Pedreira</name>
    <dbReference type="NCBI Taxonomy" id="1359196"/>
    <lineage>
        <taxon>Bacteria</taxon>
        <taxon>Pseudomonadati</taxon>
        <taxon>Pseudomonadota</taxon>
        <taxon>Alphaproteobacteria</taxon>
        <taxon>Rickettsiales</taxon>
        <taxon>Rickettsiaceae</taxon>
        <taxon>Rickettsieae</taxon>
        <taxon>Rickettsia</taxon>
        <taxon>spotted fever group</taxon>
    </lineage>
</organism>